<feature type="compositionally biased region" description="Low complexity" evidence="1">
    <location>
        <begin position="389"/>
        <end position="404"/>
    </location>
</feature>
<organism evidence="3 4">
    <name type="scientific">Ophiocordyceps camponoti-rufipedis</name>
    <dbReference type="NCBI Taxonomy" id="2004952"/>
    <lineage>
        <taxon>Eukaryota</taxon>
        <taxon>Fungi</taxon>
        <taxon>Dikarya</taxon>
        <taxon>Ascomycota</taxon>
        <taxon>Pezizomycotina</taxon>
        <taxon>Sordariomycetes</taxon>
        <taxon>Hypocreomycetidae</taxon>
        <taxon>Hypocreales</taxon>
        <taxon>Ophiocordycipitaceae</taxon>
        <taxon>Ophiocordyceps</taxon>
    </lineage>
</organism>
<feature type="region of interest" description="Disordered" evidence="1">
    <location>
        <begin position="373"/>
        <end position="423"/>
    </location>
</feature>
<feature type="compositionally biased region" description="Polar residues" evidence="1">
    <location>
        <begin position="174"/>
        <end position="183"/>
    </location>
</feature>
<evidence type="ECO:0000313" key="3">
    <source>
        <dbReference type="EMBL" id="PHH74624.1"/>
    </source>
</evidence>
<protein>
    <recommendedName>
        <fullName evidence="2">DUF7892 domain-containing protein</fullName>
    </recommendedName>
</protein>
<evidence type="ECO:0000259" key="2">
    <source>
        <dbReference type="Pfam" id="PF25422"/>
    </source>
</evidence>
<dbReference type="OrthoDB" id="2322499at2759"/>
<evidence type="ECO:0000313" key="4">
    <source>
        <dbReference type="Proteomes" id="UP000226431"/>
    </source>
</evidence>
<proteinExistence type="predicted"/>
<sequence>MVACGNCLSGAVVKEADLLFSSTPMFLLAGLSVVFLSSDLHVIPHQVLSSCKDPLHAHVIKVFLPEQAKAIAAEFEAVNSLGIATKDGWLLGLEARGKIAFADYARWDKWLVSGGVHKMRTCLQSSHLSPNKASSATAGVAPVVRLPPVSPHAALVVLAPELKSAAQGSPAVSHAQTAGTSDKNPPAIEASKSQNAATTSGASPQVIDKSKAKPEVADKSKTKGGSASQVAASTSVQPTLASLADDVIRSWNGGQKVSKALAPEFAATVMIEVRKRFLANLAPGSGCAQVLTLKDMQWIAEKKISKYTHPHENIFWCNGCPPERVATFKIQGVIQHYADKHTSEPVVQWSAEWTDTPPFDPHPSRRVLSIAVPKAEQPKKAPEKKANTAPSSAQSVPQSNAAQPQQPPPAPSGRNKLPPADKEARSQYIKRLNFMADSCKDIWDRMEKVTQLHDAAKAFLLVHYIVREVESKFSDQARIDIFYDGLSNERKMQGPRSLRCLHCRACGSTSEDKKPFSLLQLVGHFRARHDDSLDWRVDMMSPPDGRVSFDLMQSLAKNPAVLVLAADALPHFLGASSGPSSQRFASAGDVGFSSYAGSTSAGFDLPRLELQPARFVYSRWDQVERFPYGDRSREPMMRDGGSGAHVGALVPFGQRHVGPDDAGRLMAYARPDRQPPREHVSHRRCSDQAVDAFQTVDVRGRGQMDYLVPRLPPAGVVQRGHVAQPGAEWRRDKEEYYPRYPAANHGRGRVRDSSA</sequence>
<dbReference type="EMBL" id="NJES01000262">
    <property type="protein sequence ID" value="PHH74624.1"/>
    <property type="molecule type" value="Genomic_DNA"/>
</dbReference>
<feature type="region of interest" description="Disordered" evidence="1">
    <location>
        <begin position="168"/>
        <end position="232"/>
    </location>
</feature>
<dbReference type="AlphaFoldDB" id="A0A2C5Z5I2"/>
<accession>A0A2C5Z5I2</accession>
<dbReference type="Proteomes" id="UP000226431">
    <property type="component" value="Unassembled WGS sequence"/>
</dbReference>
<keyword evidence="4" id="KW-1185">Reference proteome</keyword>
<feature type="compositionally biased region" description="Basic and acidic residues" evidence="1">
    <location>
        <begin position="376"/>
        <end position="386"/>
    </location>
</feature>
<dbReference type="InterPro" id="IPR057214">
    <property type="entry name" value="DUF7892"/>
</dbReference>
<feature type="compositionally biased region" description="Polar residues" evidence="1">
    <location>
        <begin position="191"/>
        <end position="203"/>
    </location>
</feature>
<dbReference type="STRING" id="2004952.A0A2C5Z5I2"/>
<comment type="caution">
    <text evidence="3">The sequence shown here is derived from an EMBL/GenBank/DDBJ whole genome shotgun (WGS) entry which is preliminary data.</text>
</comment>
<evidence type="ECO:0000256" key="1">
    <source>
        <dbReference type="SAM" id="MobiDB-lite"/>
    </source>
</evidence>
<name>A0A2C5Z5I2_9HYPO</name>
<feature type="compositionally biased region" description="Basic and acidic residues" evidence="1">
    <location>
        <begin position="208"/>
        <end position="221"/>
    </location>
</feature>
<gene>
    <name evidence="3" type="ORF">CDD80_2955</name>
</gene>
<dbReference type="Pfam" id="PF25422">
    <property type="entry name" value="DUF7892"/>
    <property type="match status" value="1"/>
</dbReference>
<reference evidence="3 4" key="1">
    <citation type="submission" date="2017-06" db="EMBL/GenBank/DDBJ databases">
        <title>Ant-infecting Ophiocordyceps genomes reveal a high diversity of potential behavioral manipulation genes and a possible major role for enterotoxins.</title>
        <authorList>
            <person name="De Bekker C."/>
            <person name="Evans H.C."/>
            <person name="Brachmann A."/>
            <person name="Hughes D.P."/>
        </authorList>
    </citation>
    <scope>NUCLEOTIDE SEQUENCE [LARGE SCALE GENOMIC DNA]</scope>
    <source>
        <strain evidence="3 4">Map16</strain>
    </source>
</reference>
<feature type="domain" description="DUF7892" evidence="2">
    <location>
        <begin position="426"/>
        <end position="568"/>
    </location>
</feature>